<dbReference type="AlphaFoldDB" id="A0A7V5HM94"/>
<evidence type="ECO:0000256" key="1">
    <source>
        <dbReference type="SAM" id="Phobius"/>
    </source>
</evidence>
<comment type="caution">
    <text evidence="2">The sequence shown here is derived from an EMBL/GenBank/DDBJ whole genome shotgun (WGS) entry which is preliminary data.</text>
</comment>
<keyword evidence="1" id="KW-1133">Transmembrane helix</keyword>
<organism evidence="2">
    <name type="scientific">candidate division WOR-3 bacterium</name>
    <dbReference type="NCBI Taxonomy" id="2052148"/>
    <lineage>
        <taxon>Bacteria</taxon>
        <taxon>Bacteria division WOR-3</taxon>
    </lineage>
</organism>
<feature type="transmembrane region" description="Helical" evidence="1">
    <location>
        <begin position="18"/>
        <end position="36"/>
    </location>
</feature>
<dbReference type="EMBL" id="DRTX01000045">
    <property type="protein sequence ID" value="HHF52884.1"/>
    <property type="molecule type" value="Genomic_DNA"/>
</dbReference>
<keyword evidence="1" id="KW-0812">Transmembrane</keyword>
<sequence>MPEKIEWESLPARNKKRLVIAIIAVFFTTLFLYLFAGTYWAIFGFLLLLFVLFPFYTVTRYSIDNEKIVIKKPFYTVSKELRYFRRVEKDKNGVFISPFKKPSRLDNFRGIYLIMQDDKLKEKVFEFLKKKIEENEH</sequence>
<gene>
    <name evidence="2" type="ORF">ENL43_00790</name>
</gene>
<feature type="transmembrane region" description="Helical" evidence="1">
    <location>
        <begin position="42"/>
        <end position="63"/>
    </location>
</feature>
<keyword evidence="1" id="KW-0472">Membrane</keyword>
<proteinExistence type="predicted"/>
<dbReference type="Proteomes" id="UP000886050">
    <property type="component" value="Unassembled WGS sequence"/>
</dbReference>
<accession>A0A7V5HM94</accession>
<name>A0A7V5HM94_UNCW3</name>
<protein>
    <submittedName>
        <fullName evidence="2">Uncharacterized protein</fullName>
    </submittedName>
</protein>
<evidence type="ECO:0000313" key="2">
    <source>
        <dbReference type="EMBL" id="HHF52884.1"/>
    </source>
</evidence>
<reference evidence="2" key="1">
    <citation type="journal article" date="2020" name="mSystems">
        <title>Genome- and Community-Level Interaction Insights into Carbon Utilization and Element Cycling Functions of Hydrothermarchaeota in Hydrothermal Sediment.</title>
        <authorList>
            <person name="Zhou Z."/>
            <person name="Liu Y."/>
            <person name="Xu W."/>
            <person name="Pan J."/>
            <person name="Luo Z.H."/>
            <person name="Li M."/>
        </authorList>
    </citation>
    <scope>NUCLEOTIDE SEQUENCE [LARGE SCALE GENOMIC DNA]</scope>
    <source>
        <strain evidence="2">HyVt-96</strain>
    </source>
</reference>